<dbReference type="AlphaFoldDB" id="A0A8J8P602"/>
<dbReference type="OrthoDB" id="318752at2759"/>
<protein>
    <recommendedName>
        <fullName evidence="4">RGS domain-containing protein</fullName>
    </recommendedName>
</protein>
<dbReference type="SUPFAM" id="SSF48097">
    <property type="entry name" value="Regulator of G-protein signaling, RGS"/>
    <property type="match status" value="1"/>
</dbReference>
<dbReference type="InterPro" id="IPR044926">
    <property type="entry name" value="RGS_subdomain_2"/>
</dbReference>
<keyword evidence="3" id="KW-1185">Reference proteome</keyword>
<organism evidence="2 3">
    <name type="scientific">Halteria grandinella</name>
    <dbReference type="NCBI Taxonomy" id="5974"/>
    <lineage>
        <taxon>Eukaryota</taxon>
        <taxon>Sar</taxon>
        <taxon>Alveolata</taxon>
        <taxon>Ciliophora</taxon>
        <taxon>Intramacronucleata</taxon>
        <taxon>Spirotrichea</taxon>
        <taxon>Stichotrichia</taxon>
        <taxon>Sporadotrichida</taxon>
        <taxon>Halteriidae</taxon>
        <taxon>Halteria</taxon>
    </lineage>
</organism>
<name>A0A8J8P602_HALGN</name>
<feature type="transmembrane region" description="Helical" evidence="1">
    <location>
        <begin position="299"/>
        <end position="319"/>
    </location>
</feature>
<keyword evidence="1" id="KW-1133">Transmembrane helix</keyword>
<dbReference type="EMBL" id="RRYP01001065">
    <property type="protein sequence ID" value="TNV86455.1"/>
    <property type="molecule type" value="Genomic_DNA"/>
</dbReference>
<feature type="transmembrane region" description="Helical" evidence="1">
    <location>
        <begin position="267"/>
        <end position="287"/>
    </location>
</feature>
<proteinExistence type="predicted"/>
<keyword evidence="1" id="KW-0812">Transmembrane</keyword>
<feature type="transmembrane region" description="Helical" evidence="1">
    <location>
        <begin position="112"/>
        <end position="131"/>
    </location>
</feature>
<evidence type="ECO:0000313" key="3">
    <source>
        <dbReference type="Proteomes" id="UP000785679"/>
    </source>
</evidence>
<dbReference type="Proteomes" id="UP000785679">
    <property type="component" value="Unassembled WGS sequence"/>
</dbReference>
<dbReference type="InterPro" id="IPR036305">
    <property type="entry name" value="RGS_sf"/>
</dbReference>
<evidence type="ECO:0008006" key="4">
    <source>
        <dbReference type="Google" id="ProtNLM"/>
    </source>
</evidence>
<evidence type="ECO:0000313" key="2">
    <source>
        <dbReference type="EMBL" id="TNV86455.1"/>
    </source>
</evidence>
<gene>
    <name evidence="2" type="ORF">FGO68_gene10366</name>
</gene>
<feature type="transmembrane region" description="Helical" evidence="1">
    <location>
        <begin position="20"/>
        <end position="44"/>
    </location>
</feature>
<feature type="transmembrane region" description="Helical" evidence="1">
    <location>
        <begin position="235"/>
        <end position="255"/>
    </location>
</feature>
<keyword evidence="1" id="KW-0472">Membrane</keyword>
<comment type="caution">
    <text evidence="2">The sequence shown here is derived from an EMBL/GenBank/DDBJ whole genome shotgun (WGS) entry which is preliminary data.</text>
</comment>
<feature type="transmembrane region" description="Helical" evidence="1">
    <location>
        <begin position="172"/>
        <end position="193"/>
    </location>
</feature>
<dbReference type="Gene3D" id="1.10.167.10">
    <property type="entry name" value="Regulator of G-protein Signalling 4, domain 2"/>
    <property type="match status" value="1"/>
</dbReference>
<accession>A0A8J8P602</accession>
<evidence type="ECO:0000256" key="1">
    <source>
        <dbReference type="SAM" id="Phobius"/>
    </source>
</evidence>
<feature type="transmembrane region" description="Helical" evidence="1">
    <location>
        <begin position="56"/>
        <end position="75"/>
    </location>
</feature>
<reference evidence="2" key="1">
    <citation type="submission" date="2019-06" db="EMBL/GenBank/DDBJ databases">
        <authorList>
            <person name="Zheng W."/>
        </authorList>
    </citation>
    <scope>NUCLEOTIDE SEQUENCE</scope>
    <source>
        <strain evidence="2">QDHG01</strain>
    </source>
</reference>
<sequence>MEASPPHLISPAESFESLPTFILDAILLFLLLVLYSGTIFTLLIRKHHQPLKNKGGNLIVISSIGNFLFGITLMANKMLANAYQVGSFFEAAPGDDQVLPTPNQAAVEFSCALSHIQYGVFMPVFFFPYYMRAYRLYVVQKSHLEHFEMKKKRGVLAFKKAKSLHCARESNMITWLVVILAPMIILALLGVLIQGFRPFYPSFEVKSCFLQKGQYVQNSELEKTFRLHLYLTVEVYLLFNFFLDGLLMAFIYLLRKVQQEFSMTMELMTITVTQLAIGFLVFFIIIIDPETSLNKTNNVQYIIIARGVLFLIVSAILPIRATYNPNSIIPFPINEECIKTLEMALLMPTSANYFYEYLETLCGSERNRDALVYFGLYADIRQYLREIEEGGEEQMVRAHAQQLIDDYIGDKRQWEVEIPGDVYSEMRAIVNPVTGQIEPEMVCDENTFSGLYYFVLDVLEGYYREFQRSRKYDQLKDEVQKQEILYEYLRRYSMISN</sequence>